<evidence type="ECO:0000313" key="3">
    <source>
        <dbReference type="Proteomes" id="UP000002964"/>
    </source>
</evidence>
<feature type="signal peptide" evidence="1">
    <location>
        <begin position="1"/>
        <end position="42"/>
    </location>
</feature>
<keyword evidence="1" id="KW-0732">Signal</keyword>
<keyword evidence="3" id="KW-1185">Reference proteome</keyword>
<gene>
    <name evidence="2" type="ORF">Thi970DRAFT_02663</name>
</gene>
<dbReference type="eggNOG" id="COG3439">
    <property type="taxonomic scope" value="Bacteria"/>
</dbReference>
<accession>H8Z0R2</accession>
<reference evidence="2 3" key="2">
    <citation type="submission" date="2011-11" db="EMBL/GenBank/DDBJ databases">
        <authorList>
            <consortium name="US DOE Joint Genome Institute"/>
            <person name="Lucas S."/>
            <person name="Han J."/>
            <person name="Lapidus A."/>
            <person name="Cheng J.-F."/>
            <person name="Goodwin L."/>
            <person name="Pitluck S."/>
            <person name="Peters L."/>
            <person name="Ovchinnikova G."/>
            <person name="Zhang X."/>
            <person name="Detter J.C."/>
            <person name="Han C."/>
            <person name="Tapia R."/>
            <person name="Land M."/>
            <person name="Hauser L."/>
            <person name="Kyrpides N."/>
            <person name="Ivanova N."/>
            <person name="Pagani I."/>
            <person name="Vogl K."/>
            <person name="Liu Z."/>
            <person name="Overmann J."/>
            <person name="Frigaard N.-U."/>
            <person name="Bryant D."/>
            <person name="Woyke T."/>
        </authorList>
    </citation>
    <scope>NUCLEOTIDE SEQUENCE [LARGE SCALE GENOMIC DNA]</scope>
    <source>
        <strain evidence="2 3">970</strain>
    </source>
</reference>
<dbReference type="STRING" id="631362.Thi970DRAFT_02663"/>
<reference evidence="3" key="1">
    <citation type="submission" date="2011-06" db="EMBL/GenBank/DDBJ databases">
        <authorList>
            <consortium name="US DOE Joint Genome Institute (JGI-PGF)"/>
            <person name="Lucas S."/>
            <person name="Han J."/>
            <person name="Lapidus A."/>
            <person name="Cheng J.-F."/>
            <person name="Goodwin L."/>
            <person name="Pitluck S."/>
            <person name="Peters L."/>
            <person name="Land M.L."/>
            <person name="Hauser L."/>
            <person name="Vogl K."/>
            <person name="Liu Z."/>
            <person name="Overmann J."/>
            <person name="Frigaard N.-U."/>
            <person name="Bryant D.A."/>
            <person name="Woyke T.J."/>
        </authorList>
    </citation>
    <scope>NUCLEOTIDE SEQUENCE [LARGE SCALE GENOMIC DNA]</scope>
    <source>
        <strain evidence="3">970</strain>
    </source>
</reference>
<dbReference type="CDD" id="cd14797">
    <property type="entry name" value="DUF302"/>
    <property type="match status" value="1"/>
</dbReference>
<protein>
    <submittedName>
        <fullName evidence="2">Uncharacterized protein</fullName>
    </submittedName>
</protein>
<dbReference type="HOGENOM" id="CLU_126572_0_0_6"/>
<proteinExistence type="predicted"/>
<dbReference type="SUPFAM" id="SSF103247">
    <property type="entry name" value="TT1751-like"/>
    <property type="match status" value="1"/>
</dbReference>
<evidence type="ECO:0000313" key="2">
    <source>
        <dbReference type="EMBL" id="EIC22403.1"/>
    </source>
</evidence>
<dbReference type="InterPro" id="IPR035923">
    <property type="entry name" value="TT1751-like_sf"/>
</dbReference>
<feature type="chain" id="PRO_5003617628" evidence="1">
    <location>
        <begin position="43"/>
        <end position="186"/>
    </location>
</feature>
<dbReference type="InterPro" id="IPR005180">
    <property type="entry name" value="DUF302"/>
</dbReference>
<dbReference type="AlphaFoldDB" id="H8Z0R2"/>
<dbReference type="Gene3D" id="3.30.310.70">
    <property type="entry name" value="TT1751-like domain"/>
    <property type="match status" value="1"/>
</dbReference>
<dbReference type="EMBL" id="JH603169">
    <property type="protein sequence ID" value="EIC22403.1"/>
    <property type="molecule type" value="Genomic_DNA"/>
</dbReference>
<name>H8Z0R2_9GAMM</name>
<dbReference type="Proteomes" id="UP000002964">
    <property type="component" value="Unassembled WGS sequence"/>
</dbReference>
<organism evidence="2 3">
    <name type="scientific">Thiorhodovibrio frisius</name>
    <dbReference type="NCBI Taxonomy" id="631362"/>
    <lineage>
        <taxon>Bacteria</taxon>
        <taxon>Pseudomonadati</taxon>
        <taxon>Pseudomonadota</taxon>
        <taxon>Gammaproteobacteria</taxon>
        <taxon>Chromatiales</taxon>
        <taxon>Chromatiaceae</taxon>
        <taxon>Thiorhodovibrio</taxon>
    </lineage>
</organism>
<sequence>MPLRPWVSRLTGPGAKQQQPLSRARLFLLALLLMTLSAGAFAADDAQPGQAGQNAAAVYVSDSAFADVMDGLRLAIEERGFIINKVMHMNEMLERTGADLGMDEALFGEAQSVEFCSSALSRRMMAEDPSRIVNCPFIIAVYTLPDEPGKTLVAHRRFSAGEVASSAVMQEVASTLESIAEQAVSW</sequence>
<evidence type="ECO:0000256" key="1">
    <source>
        <dbReference type="SAM" id="SignalP"/>
    </source>
</evidence>